<dbReference type="RefSeq" id="WP_175381798.1">
    <property type="nucleotide sequence ID" value="NZ_CBCRYD010000039.1"/>
</dbReference>
<gene>
    <name evidence="1" type="ORF">HP548_12310</name>
</gene>
<evidence type="ECO:0000313" key="1">
    <source>
        <dbReference type="EMBL" id="NUU54860.1"/>
    </source>
</evidence>
<organism evidence="1 2">
    <name type="scientific">Paenibacillus taichungensis</name>
    <dbReference type="NCBI Taxonomy" id="484184"/>
    <lineage>
        <taxon>Bacteria</taxon>
        <taxon>Bacillati</taxon>
        <taxon>Bacillota</taxon>
        <taxon>Bacilli</taxon>
        <taxon>Bacillales</taxon>
        <taxon>Paenibacillaceae</taxon>
        <taxon>Paenibacillus</taxon>
    </lineage>
</organism>
<evidence type="ECO:0000313" key="2">
    <source>
        <dbReference type="Proteomes" id="UP000577724"/>
    </source>
</evidence>
<proteinExistence type="predicted"/>
<dbReference type="EMBL" id="JABMCC010000107">
    <property type="protein sequence ID" value="NUU54860.1"/>
    <property type="molecule type" value="Genomic_DNA"/>
</dbReference>
<sequence length="105" mass="11972">MNREEILTVLLNNIEETGLWMLATLKVAGKPVSKTNLKDQTNKRYFEKKEKSLISSRYTLDIFTAKLEGAGLIAVEKVGQVRLYQLTLLGNEIIKFRENERSGVN</sequence>
<dbReference type="GO" id="GO:0051301">
    <property type="term" value="P:cell division"/>
    <property type="evidence" value="ECO:0007669"/>
    <property type="project" value="UniProtKB-KW"/>
</dbReference>
<keyword evidence="1" id="KW-0132">Cell division</keyword>
<keyword evidence="2" id="KW-1185">Reference proteome</keyword>
<accession>A0ABX2MLG2</accession>
<dbReference type="Proteomes" id="UP000577724">
    <property type="component" value="Unassembled WGS sequence"/>
</dbReference>
<name>A0ABX2MLG2_9BACL</name>
<keyword evidence="1" id="KW-0131">Cell cycle</keyword>
<dbReference type="GeneID" id="97131499"/>
<reference evidence="1 2" key="1">
    <citation type="submission" date="2020-05" db="EMBL/GenBank/DDBJ databases">
        <title>Genome Sequencing of Type Strains.</title>
        <authorList>
            <person name="Lemaire J.F."/>
            <person name="Inderbitzin P."/>
            <person name="Gregorio O.A."/>
            <person name="Collins S.B."/>
            <person name="Wespe N."/>
            <person name="Knight-Connoni V."/>
        </authorList>
    </citation>
    <scope>NUCLEOTIDE SEQUENCE [LARGE SCALE GENOMIC DNA]</scope>
    <source>
        <strain evidence="1 2">DSM 19942</strain>
    </source>
</reference>
<comment type="caution">
    <text evidence="1">The sequence shown here is derived from an EMBL/GenBank/DDBJ whole genome shotgun (WGS) entry which is preliminary data.</text>
</comment>
<protein>
    <submittedName>
        <fullName evidence="1">Cell division protein FtsZ</fullName>
    </submittedName>
</protein>